<dbReference type="Pfam" id="PF19701">
    <property type="entry name" value="DUF6199"/>
    <property type="match status" value="1"/>
</dbReference>
<accession>A0A7Y0F3D8</accession>
<comment type="caution">
    <text evidence="3">The sequence shown here is derived from an EMBL/GenBank/DDBJ whole genome shotgun (WGS) entry which is preliminary data.</text>
</comment>
<keyword evidence="1" id="KW-0812">Transmembrane</keyword>
<evidence type="ECO:0000313" key="3">
    <source>
        <dbReference type="EMBL" id="NMN01144.1"/>
    </source>
</evidence>
<protein>
    <submittedName>
        <fullName evidence="3">Nickel ABC transporter permease</fullName>
    </submittedName>
</protein>
<gene>
    <name evidence="3" type="ORF">G1C96_1729</name>
</gene>
<reference evidence="3 4" key="1">
    <citation type="submission" date="2020-02" db="EMBL/GenBank/DDBJ databases">
        <title>Characterization of phylogenetic diversity of novel bifidobacterial species isolated in Czech ZOOs.</title>
        <authorList>
            <person name="Lugli G.A."/>
            <person name="Vera N.B."/>
            <person name="Ventura M."/>
        </authorList>
    </citation>
    <scope>NUCLEOTIDE SEQUENCE [LARGE SCALE GENOMIC DNA]</scope>
    <source>
        <strain evidence="3 4">DSM 109958</strain>
    </source>
</reference>
<evidence type="ECO:0000313" key="4">
    <source>
        <dbReference type="Proteomes" id="UP000588277"/>
    </source>
</evidence>
<feature type="transmembrane region" description="Helical" evidence="1">
    <location>
        <begin position="46"/>
        <end position="71"/>
    </location>
</feature>
<feature type="domain" description="DUF6199" evidence="2">
    <location>
        <begin position="11"/>
        <end position="68"/>
    </location>
</feature>
<keyword evidence="1" id="KW-0472">Membrane</keyword>
<dbReference type="EMBL" id="JAAIIH010000017">
    <property type="protein sequence ID" value="NMN01144.1"/>
    <property type="molecule type" value="Genomic_DNA"/>
</dbReference>
<dbReference type="InterPro" id="IPR045679">
    <property type="entry name" value="DUF6199"/>
</dbReference>
<keyword evidence="4" id="KW-1185">Reference proteome</keyword>
<proteinExistence type="predicted"/>
<evidence type="ECO:0000256" key="1">
    <source>
        <dbReference type="SAM" id="Phobius"/>
    </source>
</evidence>
<dbReference type="Proteomes" id="UP000588277">
    <property type="component" value="Unassembled WGS sequence"/>
</dbReference>
<evidence type="ECO:0000259" key="2">
    <source>
        <dbReference type="Pfam" id="PF19701"/>
    </source>
</evidence>
<sequence length="76" mass="8249">MITNHWQWLLIALLFVGAGALATFKTELLWKIDTFLTVKGGEPSDFYLAMARVTGVLMMVGGVIAFVVGLADLFGT</sequence>
<name>A0A7Y0F3D8_9BIFI</name>
<dbReference type="RefSeq" id="WP_205832114.1">
    <property type="nucleotide sequence ID" value="NZ_JAAIIH010000017.1"/>
</dbReference>
<organism evidence="3 4">
    <name type="scientific">Bifidobacterium moraviense</name>
    <dbReference type="NCBI Taxonomy" id="2675323"/>
    <lineage>
        <taxon>Bacteria</taxon>
        <taxon>Bacillati</taxon>
        <taxon>Actinomycetota</taxon>
        <taxon>Actinomycetes</taxon>
        <taxon>Bifidobacteriales</taxon>
        <taxon>Bifidobacteriaceae</taxon>
        <taxon>Bifidobacterium</taxon>
    </lineage>
</organism>
<dbReference type="AlphaFoldDB" id="A0A7Y0F3D8"/>
<keyword evidence="1" id="KW-1133">Transmembrane helix</keyword>